<gene>
    <name evidence="2" type="ORF">Arub01_19640</name>
</gene>
<feature type="chain" id="PRO_5040730707" evidence="1">
    <location>
        <begin position="27"/>
        <end position="51"/>
    </location>
</feature>
<dbReference type="EMBL" id="BSRZ01000003">
    <property type="protein sequence ID" value="GLW63720.1"/>
    <property type="molecule type" value="Genomic_DNA"/>
</dbReference>
<keyword evidence="3" id="KW-1185">Reference proteome</keyword>
<accession>A0A9W6PU08</accession>
<evidence type="ECO:0000313" key="2">
    <source>
        <dbReference type="EMBL" id="GLW63720.1"/>
    </source>
</evidence>
<sequence length="51" mass="5277">MFLRRCAFAVCLLVLALFVLRHPGQAVDTTGAIGHALAVLADAVALVTSAL</sequence>
<protein>
    <submittedName>
        <fullName evidence="2">Uncharacterized protein</fullName>
    </submittedName>
</protein>
<comment type="caution">
    <text evidence="2">The sequence shown here is derived from an EMBL/GenBank/DDBJ whole genome shotgun (WGS) entry which is preliminary data.</text>
</comment>
<dbReference type="AlphaFoldDB" id="A0A9W6PU08"/>
<keyword evidence="1" id="KW-0732">Signal</keyword>
<dbReference type="Proteomes" id="UP001165124">
    <property type="component" value="Unassembled WGS sequence"/>
</dbReference>
<evidence type="ECO:0000313" key="3">
    <source>
        <dbReference type="Proteomes" id="UP001165124"/>
    </source>
</evidence>
<name>A0A9W6PU08_9ACTN</name>
<organism evidence="2 3">
    <name type="scientific">Actinomadura rubrobrunea</name>
    <dbReference type="NCBI Taxonomy" id="115335"/>
    <lineage>
        <taxon>Bacteria</taxon>
        <taxon>Bacillati</taxon>
        <taxon>Actinomycetota</taxon>
        <taxon>Actinomycetes</taxon>
        <taxon>Streptosporangiales</taxon>
        <taxon>Thermomonosporaceae</taxon>
        <taxon>Actinomadura</taxon>
    </lineage>
</organism>
<evidence type="ECO:0000256" key="1">
    <source>
        <dbReference type="SAM" id="SignalP"/>
    </source>
</evidence>
<dbReference type="RefSeq" id="WP_169803785.1">
    <property type="nucleotide sequence ID" value="NZ_BSRZ01000003.1"/>
</dbReference>
<feature type="signal peptide" evidence="1">
    <location>
        <begin position="1"/>
        <end position="26"/>
    </location>
</feature>
<proteinExistence type="predicted"/>
<reference evidence="2" key="1">
    <citation type="submission" date="2023-02" db="EMBL/GenBank/DDBJ databases">
        <title>Actinomadura rubrobrunea NBRC 14622.</title>
        <authorList>
            <person name="Ichikawa N."/>
            <person name="Sato H."/>
            <person name="Tonouchi N."/>
        </authorList>
    </citation>
    <scope>NUCLEOTIDE SEQUENCE</scope>
    <source>
        <strain evidence="2">NBRC 14622</strain>
    </source>
</reference>